<dbReference type="PANTHER" id="PTHR43673">
    <property type="entry name" value="NAD(P)H NITROREDUCTASE YDGI-RELATED"/>
    <property type="match status" value="1"/>
</dbReference>
<evidence type="ECO:0000259" key="5">
    <source>
        <dbReference type="Pfam" id="PF00881"/>
    </source>
</evidence>
<proteinExistence type="inferred from homology"/>
<dbReference type="STRING" id="679197.HMPREF9336_01503"/>
<evidence type="ECO:0000259" key="6">
    <source>
        <dbReference type="Pfam" id="PF24878"/>
    </source>
</evidence>
<feature type="chain" id="PRO_5039272654" evidence="4">
    <location>
        <begin position="24"/>
        <end position="432"/>
    </location>
</feature>
<evidence type="ECO:0000256" key="3">
    <source>
        <dbReference type="SAM" id="MobiDB-lite"/>
    </source>
</evidence>
<dbReference type="eggNOG" id="COG1807">
    <property type="taxonomic scope" value="Bacteria"/>
</dbReference>
<accession>E5XPT1</accession>
<dbReference type="InterPro" id="IPR056785">
    <property type="entry name" value="YkcA/B-like_C"/>
</dbReference>
<gene>
    <name evidence="7" type="ORF">HMPREF9336_01503</name>
</gene>
<keyword evidence="8" id="KW-1185">Reference proteome</keyword>
<dbReference type="Pfam" id="PF00881">
    <property type="entry name" value="Nitroreductase"/>
    <property type="match status" value="1"/>
</dbReference>
<dbReference type="InterPro" id="IPR029479">
    <property type="entry name" value="Nitroreductase"/>
</dbReference>
<feature type="non-terminal residue" evidence="7">
    <location>
        <position position="1"/>
    </location>
</feature>
<evidence type="ECO:0000313" key="8">
    <source>
        <dbReference type="Proteomes" id="UP000004816"/>
    </source>
</evidence>
<dbReference type="eggNOG" id="COG0778">
    <property type="taxonomic scope" value="Bacteria"/>
</dbReference>
<feature type="region of interest" description="Disordered" evidence="3">
    <location>
        <begin position="182"/>
        <end position="218"/>
    </location>
</feature>
<feature type="domain" description="Putative mannosyltransferase YkcA/B-like C-terminal" evidence="6">
    <location>
        <begin position="78"/>
        <end position="141"/>
    </location>
</feature>
<evidence type="ECO:0000313" key="7">
    <source>
        <dbReference type="EMBL" id="EFV13679.2"/>
    </source>
</evidence>
<dbReference type="SUPFAM" id="SSF55469">
    <property type="entry name" value="FMN-dependent nitroreductase-like"/>
    <property type="match status" value="1"/>
</dbReference>
<reference evidence="7 8" key="1">
    <citation type="journal article" date="2011" name="Stand. Genomic Sci.">
        <title>High quality draft genome sequence of Segniliparus rugosus CDC 945(T)= (ATCC BAA-974(T)).</title>
        <authorList>
            <person name="Earl A.M."/>
            <person name="Desjardins C.A."/>
            <person name="Fitzgerald M.G."/>
            <person name="Arachchi H.M."/>
            <person name="Zeng Q."/>
            <person name="Mehta T."/>
            <person name="Griggs A."/>
            <person name="Birren B.W."/>
            <person name="Toney N.C."/>
            <person name="Carr J."/>
            <person name="Posey J."/>
            <person name="Butler W.R."/>
        </authorList>
    </citation>
    <scope>NUCLEOTIDE SEQUENCE [LARGE SCALE GENOMIC DNA]</scope>
    <source>
        <strain evidence="8">ATCC BAA-974 / DSM 45345 / CCUG 50838 / CIP 108380 / JCM 13579 / CDC 945</strain>
    </source>
</reference>
<feature type="region of interest" description="Disordered" evidence="3">
    <location>
        <begin position="138"/>
        <end position="166"/>
    </location>
</feature>
<dbReference type="EMBL" id="ACZI02000003">
    <property type="protein sequence ID" value="EFV13679.2"/>
    <property type="molecule type" value="Genomic_DNA"/>
</dbReference>
<feature type="domain" description="Nitroreductase" evidence="5">
    <location>
        <begin position="231"/>
        <end position="403"/>
    </location>
</feature>
<organism evidence="7 8">
    <name type="scientific">Segniliparus rugosus (strain ATCC BAA-974 / DSM 45345 / CCUG 50838 / CIP 108380 / JCM 13579 / CDC 945)</name>
    <dbReference type="NCBI Taxonomy" id="679197"/>
    <lineage>
        <taxon>Bacteria</taxon>
        <taxon>Bacillati</taxon>
        <taxon>Actinomycetota</taxon>
        <taxon>Actinomycetes</taxon>
        <taxon>Mycobacteriales</taxon>
        <taxon>Segniliparaceae</taxon>
        <taxon>Segniliparus</taxon>
    </lineage>
</organism>
<feature type="signal peptide" evidence="4">
    <location>
        <begin position="1"/>
        <end position="23"/>
    </location>
</feature>
<name>E5XPT1_SEGRC</name>
<dbReference type="GO" id="GO:0016491">
    <property type="term" value="F:oxidoreductase activity"/>
    <property type="evidence" value="ECO:0007669"/>
    <property type="project" value="UniProtKB-KW"/>
</dbReference>
<evidence type="ECO:0000256" key="4">
    <source>
        <dbReference type="SAM" id="SignalP"/>
    </source>
</evidence>
<sequence>VRARRAQLLVGLVALAASLGGSAAVALENVVVPKSGGMPLPGPNWADGPLAQFGAESKEARRRPEAQIPPELHAMVRSAGTRWAAAVTASFGATPFILEDKVAVMALGGFGGRDSPITLDQFARLVEQGKVRYYIAQPHSDQKPGAGRSGAGAQSEPGAPDGEKNPFARQVEDWVKAHYAPRPDRPVRRLRPRRRAAGLTGEEQDYSGGMTRPDLSALPDTGPIDWVLSTTRSVRKRLDFDRPVPKEVVLAALRLAVQAPTGSNAQGWQWIVVEDQAKKDALAELYRKSWSAYAGNVDPAQIPGQQGRVVGSAQYLAQNLQRAPLFVIPAIKADVPVRDLPDGSLAAFYGSIIPAAWSFSLALRSRGLGSVWTTLHLFHEAEARQILGIPENVVQVALLPVAYTLGTDFKPAERATPVEAITHWDSWGETLA</sequence>
<dbReference type="Gene3D" id="3.40.109.10">
    <property type="entry name" value="NADH Oxidase"/>
    <property type="match status" value="1"/>
</dbReference>
<comment type="similarity">
    <text evidence="1">Belongs to the nitroreductase family.</text>
</comment>
<evidence type="ECO:0000256" key="1">
    <source>
        <dbReference type="ARBA" id="ARBA00007118"/>
    </source>
</evidence>
<dbReference type="Pfam" id="PF24878">
    <property type="entry name" value="YkcB_C"/>
    <property type="match status" value="1"/>
</dbReference>
<dbReference type="InterPro" id="IPR000415">
    <property type="entry name" value="Nitroreductase-like"/>
</dbReference>
<protein>
    <submittedName>
        <fullName evidence="7">Uncharacterized protein</fullName>
    </submittedName>
</protein>
<dbReference type="PANTHER" id="PTHR43673:SF10">
    <property type="entry name" value="NADH DEHYDROGENASE_NAD(P)H NITROREDUCTASE XCC3605-RELATED"/>
    <property type="match status" value="1"/>
</dbReference>
<dbReference type="AlphaFoldDB" id="E5XPT1"/>
<dbReference type="HOGENOM" id="CLU_635431_0_0_11"/>
<dbReference type="Proteomes" id="UP000004816">
    <property type="component" value="Unassembled WGS sequence"/>
</dbReference>
<keyword evidence="4" id="KW-0732">Signal</keyword>
<comment type="caution">
    <text evidence="7">The sequence shown here is derived from an EMBL/GenBank/DDBJ whole genome shotgun (WGS) entry which is preliminary data.</text>
</comment>
<dbReference type="CDD" id="cd02062">
    <property type="entry name" value="Nitro_FMN_reductase"/>
    <property type="match status" value="1"/>
</dbReference>
<keyword evidence="2" id="KW-0560">Oxidoreductase</keyword>
<evidence type="ECO:0000256" key="2">
    <source>
        <dbReference type="ARBA" id="ARBA00023002"/>
    </source>
</evidence>